<feature type="region of interest" description="Disordered" evidence="1">
    <location>
        <begin position="16"/>
        <end position="35"/>
    </location>
</feature>
<name>A0A3Q8XP37_9HYPH</name>
<dbReference type="Proteomes" id="UP000268192">
    <property type="component" value="Chromosome"/>
</dbReference>
<feature type="region of interest" description="Disordered" evidence="1">
    <location>
        <begin position="266"/>
        <end position="297"/>
    </location>
</feature>
<evidence type="ECO:0000256" key="1">
    <source>
        <dbReference type="SAM" id="MobiDB-lite"/>
    </source>
</evidence>
<dbReference type="KEGG" id="abaw:D5400_03800"/>
<evidence type="ECO:0000313" key="3">
    <source>
        <dbReference type="Proteomes" id="UP000268192"/>
    </source>
</evidence>
<proteinExistence type="predicted"/>
<reference evidence="2 3" key="1">
    <citation type="submission" date="2018-09" db="EMBL/GenBank/DDBJ databases">
        <title>Marinorhizobium profundi gen. nov., sp. nov., isolated from a deep-sea sediment sample from the New Britain Trench and proposal of Marinorhizobiaceae fam. nov. in the order Rhizobiales of the class Alphaproteobacteria.</title>
        <authorList>
            <person name="Cao J."/>
        </authorList>
    </citation>
    <scope>NUCLEOTIDE SEQUENCE [LARGE SCALE GENOMIC DNA]</scope>
    <source>
        <strain evidence="2 3">WS11</strain>
    </source>
</reference>
<accession>A0A3Q8XP37</accession>
<sequence length="321" mass="34754">MESFMSISDGVRLAASANQASSSTPSSTASSHAVDQQHRLVVDDAIRQLRSCHSASTDVHWQSAGFIALSAQVLAAEGRMLEQLLREKVSSEARFKVLDSGIDLPLLDEAERMLALNEWSSLSSLAVDPDRRATRHYRPDLIVIERATSRAIIVDVMRSLSSYSGNRQLNHLKNRMLAAALVAPQILYTEHQRTMVTRTEIAILDLADSRASYGDGIFGMCHLDALLGMPGLAADLQQCRVVYRAAVDALVREIAVGTFSLSRLRPTVGSDPSSTDVASTDVDDEDDLGDGTKRIPPHRRAATMAPVGLARLHPASVSISA</sequence>
<dbReference type="EMBL" id="CP032509">
    <property type="protein sequence ID" value="AZN70516.1"/>
    <property type="molecule type" value="Genomic_DNA"/>
</dbReference>
<organism evidence="2 3">
    <name type="scientific">Georhizobium profundi</name>
    <dbReference type="NCBI Taxonomy" id="2341112"/>
    <lineage>
        <taxon>Bacteria</taxon>
        <taxon>Pseudomonadati</taxon>
        <taxon>Pseudomonadota</taxon>
        <taxon>Alphaproteobacteria</taxon>
        <taxon>Hyphomicrobiales</taxon>
        <taxon>Rhizobiaceae</taxon>
        <taxon>Georhizobium</taxon>
    </lineage>
</organism>
<feature type="compositionally biased region" description="Low complexity" evidence="1">
    <location>
        <begin position="270"/>
        <end position="280"/>
    </location>
</feature>
<keyword evidence="3" id="KW-1185">Reference proteome</keyword>
<feature type="compositionally biased region" description="Low complexity" evidence="1">
    <location>
        <begin position="16"/>
        <end position="33"/>
    </location>
</feature>
<evidence type="ECO:0000313" key="2">
    <source>
        <dbReference type="EMBL" id="AZN70516.1"/>
    </source>
</evidence>
<dbReference type="AlphaFoldDB" id="A0A3Q8XP37"/>
<gene>
    <name evidence="2" type="ORF">D5400_03800</name>
</gene>
<protein>
    <submittedName>
        <fullName evidence="2">Uncharacterized protein</fullName>
    </submittedName>
</protein>